<dbReference type="GO" id="GO:0032259">
    <property type="term" value="P:methylation"/>
    <property type="evidence" value="ECO:0007669"/>
    <property type="project" value="UniProtKB-KW"/>
</dbReference>
<evidence type="ECO:0000256" key="6">
    <source>
        <dbReference type="ARBA" id="ARBA00022679"/>
    </source>
</evidence>
<dbReference type="FunFam" id="3.40.640.10:FF:000050">
    <property type="entry name" value="Serine hydroxymethyltransferase"/>
    <property type="match status" value="1"/>
</dbReference>
<evidence type="ECO:0000256" key="4">
    <source>
        <dbReference type="ARBA" id="ARBA00006376"/>
    </source>
</evidence>
<keyword evidence="7 8" id="KW-0663">Pyridoxal phosphate</keyword>
<comment type="catalytic activity">
    <reaction evidence="1 9">
        <text>(6R)-5,10-methylene-5,6,7,8-tetrahydrofolate + glycine + H2O = (6S)-5,6,7,8-tetrahydrofolate + L-serine</text>
        <dbReference type="Rhea" id="RHEA:15481"/>
        <dbReference type="ChEBI" id="CHEBI:15377"/>
        <dbReference type="ChEBI" id="CHEBI:15636"/>
        <dbReference type="ChEBI" id="CHEBI:33384"/>
        <dbReference type="ChEBI" id="CHEBI:57305"/>
        <dbReference type="ChEBI" id="CHEBI:57453"/>
        <dbReference type="EC" id="2.1.2.1"/>
    </reaction>
</comment>
<comment type="pathway">
    <text evidence="3 9">One-carbon metabolism; tetrahydrofolate interconversion.</text>
</comment>
<keyword evidence="6 9" id="KW-0808">Transferase</keyword>
<dbReference type="EMBL" id="GBEZ01012028">
    <property type="protein sequence ID" value="JAC73824.1"/>
    <property type="molecule type" value="Transcribed_RNA"/>
</dbReference>
<dbReference type="HAMAP" id="MF_00051">
    <property type="entry name" value="SHMT"/>
    <property type="match status" value="1"/>
</dbReference>
<dbReference type="PIRSF" id="PIRSF000412">
    <property type="entry name" value="SHMT"/>
    <property type="match status" value="1"/>
</dbReference>
<dbReference type="GO" id="GO:0008168">
    <property type="term" value="F:methyltransferase activity"/>
    <property type="evidence" value="ECO:0007669"/>
    <property type="project" value="UniProtKB-KW"/>
</dbReference>
<evidence type="ECO:0000256" key="3">
    <source>
        <dbReference type="ARBA" id="ARBA00004777"/>
    </source>
</evidence>
<evidence type="ECO:0000256" key="1">
    <source>
        <dbReference type="ARBA" id="ARBA00001528"/>
    </source>
</evidence>
<dbReference type="Pfam" id="PF00464">
    <property type="entry name" value="SHMT"/>
    <property type="match status" value="1"/>
</dbReference>
<keyword evidence="11" id="KW-0489">Methyltransferase</keyword>
<organism evidence="11">
    <name type="scientific">Tetraselmis sp. GSL018</name>
    <dbReference type="NCBI Taxonomy" id="582737"/>
    <lineage>
        <taxon>Eukaryota</taxon>
        <taxon>Viridiplantae</taxon>
        <taxon>Chlorophyta</taxon>
        <taxon>core chlorophytes</taxon>
        <taxon>Chlorodendrophyceae</taxon>
        <taxon>Chlorodendrales</taxon>
        <taxon>Chlorodendraceae</taxon>
        <taxon>Tetraselmis</taxon>
    </lineage>
</organism>
<dbReference type="InterPro" id="IPR015421">
    <property type="entry name" value="PyrdxlP-dep_Trfase_major"/>
</dbReference>
<evidence type="ECO:0000256" key="7">
    <source>
        <dbReference type="ARBA" id="ARBA00022898"/>
    </source>
</evidence>
<dbReference type="GO" id="GO:0019264">
    <property type="term" value="P:glycine biosynthetic process from serine"/>
    <property type="evidence" value="ECO:0007669"/>
    <property type="project" value="InterPro"/>
</dbReference>
<keyword evidence="5 9" id="KW-0554">One-carbon metabolism</keyword>
<evidence type="ECO:0000313" key="11">
    <source>
        <dbReference type="EMBL" id="JAC73824.1"/>
    </source>
</evidence>
<dbReference type="InterPro" id="IPR015422">
    <property type="entry name" value="PyrdxlP-dep_Trfase_small"/>
</dbReference>
<dbReference type="InterPro" id="IPR015424">
    <property type="entry name" value="PyrdxlP-dep_Trfase"/>
</dbReference>
<dbReference type="InterPro" id="IPR019798">
    <property type="entry name" value="Ser_HO-MeTrfase_PLP_BS"/>
</dbReference>
<dbReference type="PROSITE" id="PS00096">
    <property type="entry name" value="SHMT"/>
    <property type="match status" value="1"/>
</dbReference>
<dbReference type="InterPro" id="IPR049943">
    <property type="entry name" value="Ser_HO-MeTrfase-like"/>
</dbReference>
<dbReference type="InterPro" id="IPR039429">
    <property type="entry name" value="SHMT-like_dom"/>
</dbReference>
<comment type="function">
    <text evidence="9">Interconversion of serine and glycine.</text>
</comment>
<comment type="similarity">
    <text evidence="4 9">Belongs to the SHMT family.</text>
</comment>
<dbReference type="PANTHER" id="PTHR11680">
    <property type="entry name" value="SERINE HYDROXYMETHYLTRANSFERASE"/>
    <property type="match status" value="1"/>
</dbReference>
<dbReference type="CDD" id="cd00378">
    <property type="entry name" value="SHMT"/>
    <property type="match status" value="1"/>
</dbReference>
<proteinExistence type="inferred from homology"/>
<dbReference type="SUPFAM" id="SSF53383">
    <property type="entry name" value="PLP-dependent transferases"/>
    <property type="match status" value="1"/>
</dbReference>
<dbReference type="InterPro" id="IPR001085">
    <property type="entry name" value="Ser_HO-MeTrfase"/>
</dbReference>
<dbReference type="GO" id="GO:0005739">
    <property type="term" value="C:mitochondrion"/>
    <property type="evidence" value="ECO:0007669"/>
    <property type="project" value="TreeGrafter"/>
</dbReference>
<dbReference type="AlphaFoldDB" id="A0A061RST5"/>
<sequence length="486" mass="53507">MDSVFPSALRSLKEDDPEVYSIIQDEKVRQWKGVELIIQDEKVRQWKGVELIASENFTSKAVMEALGSALTNKYSEGQPGARYYGGNENIDKIELLCKQRALAAFHLNPESWGVNVQPYSGSPANFAVYTALLQPHDRVMGLDLPSGGHLTHGYYTAGGKKISATSIYFESLPYKLNPETGLIDYDKLEEKALEFRPKMIIAGGSAYCREWNYARFREIADKVGAFLLVDMAHISGLVAAQEVDSPFDHADVVTSTTHKSLRGPRAGMIFYRKGVKPSDRLRRGEPEGTSYDFEDRIDFAVFPSLQGGPHNHQIGALAVALKQVGSPEFKAYAIQVRKNINALAETLKGHGHKLVTDGSDNHLLLWDCRPNGVTGSKMERVCELAHITLNKNSVQGDTSAITPGGVRIGAPAMTSRGLKEDDFRQIGEFLHRAMCIAIEVQAQTGKLFKDFQKALPGNAKVDALRGDVEAFASKFPMPGFETSGLQ</sequence>
<dbReference type="Gene3D" id="3.90.1150.10">
    <property type="entry name" value="Aspartate Aminotransferase, domain 1"/>
    <property type="match status" value="1"/>
</dbReference>
<protein>
    <recommendedName>
        <fullName evidence="9">Serine hydroxymethyltransferase</fullName>
        <ecNumber evidence="9">2.1.2.1</ecNumber>
    </recommendedName>
</protein>
<gene>
    <name evidence="11" type="primary">GLYA</name>
    <name evidence="11" type="ORF">TSPGSL018_27702</name>
</gene>
<feature type="domain" description="Serine hydroxymethyltransferase-like" evidence="10">
    <location>
        <begin position="37"/>
        <end position="429"/>
    </location>
</feature>
<feature type="modified residue" description="N6-(pyridoxal phosphate)lysine" evidence="8">
    <location>
        <position position="259"/>
    </location>
</feature>
<dbReference type="NCBIfam" id="NF000586">
    <property type="entry name" value="PRK00011.1"/>
    <property type="match status" value="1"/>
</dbReference>
<dbReference type="UniPathway" id="UPA00193"/>
<dbReference type="PANTHER" id="PTHR11680:SF35">
    <property type="entry name" value="SERINE HYDROXYMETHYLTRANSFERASE 1"/>
    <property type="match status" value="1"/>
</dbReference>
<comment type="cofactor">
    <cofactor evidence="2 8 9">
        <name>pyridoxal 5'-phosphate</name>
        <dbReference type="ChEBI" id="CHEBI:597326"/>
    </cofactor>
</comment>
<evidence type="ECO:0000256" key="8">
    <source>
        <dbReference type="PIRSR" id="PIRSR000412-50"/>
    </source>
</evidence>
<evidence type="ECO:0000256" key="9">
    <source>
        <dbReference type="RuleBase" id="RU000585"/>
    </source>
</evidence>
<name>A0A061RST5_9CHLO</name>
<evidence type="ECO:0000259" key="10">
    <source>
        <dbReference type="Pfam" id="PF00464"/>
    </source>
</evidence>
<dbReference type="EC" id="2.1.2.1" evidence="9"/>
<dbReference type="GO" id="GO:0035999">
    <property type="term" value="P:tetrahydrofolate interconversion"/>
    <property type="evidence" value="ECO:0007669"/>
    <property type="project" value="UniProtKB-UniPathway"/>
</dbReference>
<reference evidence="11" key="1">
    <citation type="submission" date="2014-05" db="EMBL/GenBank/DDBJ databases">
        <title>The transcriptome of the halophilic microalga Tetraselmis sp. GSL018 isolated from the Great Salt Lake, Utah.</title>
        <authorList>
            <person name="Jinkerson R.E."/>
            <person name="D'Adamo S."/>
            <person name="Posewitz M.C."/>
        </authorList>
    </citation>
    <scope>NUCLEOTIDE SEQUENCE</scope>
    <source>
        <strain evidence="11">GSL018</strain>
    </source>
</reference>
<dbReference type="Gene3D" id="3.40.640.10">
    <property type="entry name" value="Type I PLP-dependent aspartate aminotransferase-like (Major domain)"/>
    <property type="match status" value="1"/>
</dbReference>
<accession>A0A061RST5</accession>
<evidence type="ECO:0000256" key="5">
    <source>
        <dbReference type="ARBA" id="ARBA00022563"/>
    </source>
</evidence>
<evidence type="ECO:0000256" key="2">
    <source>
        <dbReference type="ARBA" id="ARBA00001933"/>
    </source>
</evidence>
<dbReference type="GO" id="GO:0030170">
    <property type="term" value="F:pyridoxal phosphate binding"/>
    <property type="evidence" value="ECO:0007669"/>
    <property type="project" value="InterPro"/>
</dbReference>
<dbReference type="GO" id="GO:0004372">
    <property type="term" value="F:glycine hydroxymethyltransferase activity"/>
    <property type="evidence" value="ECO:0007669"/>
    <property type="project" value="UniProtKB-EC"/>
</dbReference>